<dbReference type="PANTHER" id="PTHR12454">
    <property type="entry name" value="TRIMERIC INTRACELLULAR CATION CHANNEL"/>
    <property type="match status" value="1"/>
</dbReference>
<evidence type="ECO:0000256" key="15">
    <source>
        <dbReference type="RuleBase" id="RU003465"/>
    </source>
</evidence>
<evidence type="ECO:0000256" key="1">
    <source>
        <dbReference type="ARBA" id="ARBA00004127"/>
    </source>
</evidence>
<keyword evidence="18" id="KW-1185">Reference proteome</keyword>
<keyword evidence="14" id="KW-0407">Ion channel</keyword>
<dbReference type="GO" id="GO:0016020">
    <property type="term" value="C:membrane"/>
    <property type="evidence" value="ECO:0007669"/>
    <property type="project" value="InterPro"/>
</dbReference>
<dbReference type="InterPro" id="IPR000222">
    <property type="entry name" value="PP2C_BS"/>
</dbReference>
<evidence type="ECO:0000256" key="5">
    <source>
        <dbReference type="ARBA" id="ARBA00022692"/>
    </source>
</evidence>
<dbReference type="PROSITE" id="PS51746">
    <property type="entry name" value="PPM_2"/>
    <property type="match status" value="1"/>
</dbReference>
<organism evidence="18 19">
    <name type="scientific">Ditylenchus dipsaci</name>
    <dbReference type="NCBI Taxonomy" id="166011"/>
    <lineage>
        <taxon>Eukaryota</taxon>
        <taxon>Metazoa</taxon>
        <taxon>Ecdysozoa</taxon>
        <taxon>Nematoda</taxon>
        <taxon>Chromadorea</taxon>
        <taxon>Rhabditida</taxon>
        <taxon>Tylenchina</taxon>
        <taxon>Tylenchomorpha</taxon>
        <taxon>Sphaerularioidea</taxon>
        <taxon>Anguinidae</taxon>
        <taxon>Anguininae</taxon>
        <taxon>Ditylenchus</taxon>
    </lineage>
</organism>
<evidence type="ECO:0000256" key="13">
    <source>
        <dbReference type="ARBA" id="ARBA00023136"/>
    </source>
</evidence>
<evidence type="ECO:0000313" key="19">
    <source>
        <dbReference type="WBParaSite" id="jg7117"/>
    </source>
</evidence>
<feature type="domain" description="PPM-type phosphatase" evidence="17">
    <location>
        <begin position="82"/>
        <end position="363"/>
    </location>
</feature>
<dbReference type="InterPro" id="IPR001932">
    <property type="entry name" value="PPM-type_phosphatase-like_dom"/>
</dbReference>
<keyword evidence="8" id="KW-0631">Potassium channel</keyword>
<protein>
    <submittedName>
        <fullName evidence="19">PPM-type phosphatase domain-containing protein</fullName>
    </submittedName>
</protein>
<name>A0A915EIR1_9BILA</name>
<feature type="compositionally biased region" description="Low complexity" evidence="16">
    <location>
        <begin position="1"/>
        <end position="20"/>
    </location>
</feature>
<dbReference type="Pfam" id="PF00481">
    <property type="entry name" value="PP2C"/>
    <property type="match status" value="1"/>
</dbReference>
<dbReference type="InterPro" id="IPR036457">
    <property type="entry name" value="PPM-type-like_dom_sf"/>
</dbReference>
<dbReference type="GO" id="GO:0042802">
    <property type="term" value="F:identical protein binding"/>
    <property type="evidence" value="ECO:0007669"/>
    <property type="project" value="InterPro"/>
</dbReference>
<evidence type="ECO:0000256" key="8">
    <source>
        <dbReference type="ARBA" id="ARBA00022826"/>
    </source>
</evidence>
<evidence type="ECO:0000256" key="12">
    <source>
        <dbReference type="ARBA" id="ARBA00023065"/>
    </source>
</evidence>
<evidence type="ECO:0000256" key="3">
    <source>
        <dbReference type="ARBA" id="ARBA00022448"/>
    </source>
</evidence>
<feature type="compositionally biased region" description="Polar residues" evidence="16">
    <location>
        <begin position="626"/>
        <end position="636"/>
    </location>
</feature>
<feature type="compositionally biased region" description="Polar residues" evidence="16">
    <location>
        <begin position="45"/>
        <end position="69"/>
    </location>
</feature>
<keyword evidence="6" id="KW-0479">Metal-binding</keyword>
<keyword evidence="5" id="KW-0812">Transmembrane</keyword>
<evidence type="ECO:0000256" key="9">
    <source>
        <dbReference type="ARBA" id="ARBA00022912"/>
    </source>
</evidence>
<keyword evidence="9 15" id="KW-0904">Protein phosphatase</keyword>
<evidence type="ECO:0000256" key="7">
    <source>
        <dbReference type="ARBA" id="ARBA00022801"/>
    </source>
</evidence>
<evidence type="ECO:0000256" key="6">
    <source>
        <dbReference type="ARBA" id="ARBA00022723"/>
    </source>
</evidence>
<accession>A0A915EIR1</accession>
<dbReference type="GO" id="GO:0005267">
    <property type="term" value="F:potassium channel activity"/>
    <property type="evidence" value="ECO:0007669"/>
    <property type="project" value="UniProtKB-KW"/>
</dbReference>
<dbReference type="GO" id="GO:0004721">
    <property type="term" value="F:phosphoprotein phosphatase activity"/>
    <property type="evidence" value="ECO:0007669"/>
    <property type="project" value="UniProtKB-KW"/>
</dbReference>
<evidence type="ECO:0000256" key="2">
    <source>
        <dbReference type="ARBA" id="ARBA00005766"/>
    </source>
</evidence>
<evidence type="ECO:0000256" key="4">
    <source>
        <dbReference type="ARBA" id="ARBA00022538"/>
    </source>
</evidence>
<evidence type="ECO:0000256" key="11">
    <source>
        <dbReference type="ARBA" id="ARBA00022989"/>
    </source>
</evidence>
<feature type="region of interest" description="Disordered" evidence="16">
    <location>
        <begin position="624"/>
        <end position="648"/>
    </location>
</feature>
<evidence type="ECO:0000256" key="10">
    <source>
        <dbReference type="ARBA" id="ARBA00022958"/>
    </source>
</evidence>
<evidence type="ECO:0000259" key="17">
    <source>
        <dbReference type="PROSITE" id="PS51746"/>
    </source>
</evidence>
<keyword evidence="10" id="KW-0630">Potassium</keyword>
<dbReference type="Proteomes" id="UP000887574">
    <property type="component" value="Unplaced"/>
</dbReference>
<dbReference type="AlphaFoldDB" id="A0A915EIR1"/>
<dbReference type="PANTHER" id="PTHR12454:SF11">
    <property type="entry name" value="GH25683P"/>
    <property type="match status" value="1"/>
</dbReference>
<dbReference type="SUPFAM" id="SSF81606">
    <property type="entry name" value="PP2C-like"/>
    <property type="match status" value="1"/>
</dbReference>
<keyword evidence="13" id="KW-0472">Membrane</keyword>
<evidence type="ECO:0000313" key="18">
    <source>
        <dbReference type="Proteomes" id="UP000887574"/>
    </source>
</evidence>
<dbReference type="GO" id="GO:0012505">
    <property type="term" value="C:endomembrane system"/>
    <property type="evidence" value="ECO:0007669"/>
    <property type="project" value="UniProtKB-SubCell"/>
</dbReference>
<dbReference type="PROSITE" id="PS01032">
    <property type="entry name" value="PPM_1"/>
    <property type="match status" value="1"/>
</dbReference>
<keyword evidence="3" id="KW-0813">Transport</keyword>
<evidence type="ECO:0000256" key="14">
    <source>
        <dbReference type="ARBA" id="ARBA00023303"/>
    </source>
</evidence>
<feature type="region of interest" description="Disordered" evidence="16">
    <location>
        <begin position="1"/>
        <end position="69"/>
    </location>
</feature>
<keyword evidence="7 15" id="KW-0378">Hydrolase</keyword>
<dbReference type="GO" id="GO:0046872">
    <property type="term" value="F:metal ion binding"/>
    <property type="evidence" value="ECO:0007669"/>
    <property type="project" value="UniProtKB-KW"/>
</dbReference>
<dbReference type="Pfam" id="PF05197">
    <property type="entry name" value="TRIC"/>
    <property type="match status" value="1"/>
</dbReference>
<dbReference type="InterPro" id="IPR007866">
    <property type="entry name" value="TRIC_channel"/>
</dbReference>
<dbReference type="WBParaSite" id="jg7117">
    <property type="protein sequence ID" value="jg7117"/>
    <property type="gene ID" value="jg7117"/>
</dbReference>
<comment type="subcellular location">
    <subcellularLocation>
        <location evidence="1">Endomembrane system</location>
        <topology evidence="1">Multi-pass membrane protein</topology>
    </subcellularLocation>
</comment>
<proteinExistence type="inferred from homology"/>
<keyword evidence="4" id="KW-0633">Potassium transport</keyword>
<dbReference type="Gene3D" id="3.60.40.10">
    <property type="entry name" value="PPM-type phosphatase domain"/>
    <property type="match status" value="1"/>
</dbReference>
<keyword evidence="11" id="KW-1133">Transmembrane helix</keyword>
<dbReference type="CDD" id="cd00143">
    <property type="entry name" value="PP2Cc"/>
    <property type="match status" value="1"/>
</dbReference>
<reference evidence="19" key="1">
    <citation type="submission" date="2022-11" db="UniProtKB">
        <authorList>
            <consortium name="WormBaseParasite"/>
        </authorList>
    </citation>
    <scope>IDENTIFICATION</scope>
</reference>
<evidence type="ECO:0000256" key="16">
    <source>
        <dbReference type="SAM" id="MobiDB-lite"/>
    </source>
</evidence>
<keyword evidence="12" id="KW-0406">Ion transport</keyword>
<comment type="similarity">
    <text evidence="15">Belongs to the PP2C family.</text>
</comment>
<comment type="similarity">
    <text evidence="2">Belongs to the TMEM38 family.</text>
</comment>
<sequence>MAARFSSTLKRPSNSSSLSLYDDDHETDTSSQNNRNKKSKPSLELDNNNKVTEISKSSPSNEASGSVSELSTVNSKKDLSCSSTFITACGWRKGERDEMQDRHVIMDSFVVLPNGNGEDIKLLSRSALFGLFDGHAGKLAAEYCASHLPSRLSAACIKYSRPAKDLASVEKAMKKIFVETYKTVDEEFLKEARKHKPTLKDGTTATTLLLLNDVLYCANIGDSRAVVCRHKSQTKETLAMQITVDHSPIIFSERMRIQKAGGTVKDGRVLGVLEVSRSIEDLFIILACDGLWKCFSSEEAVKFCINRYGALKDKNFEDSTLRTTAKSEDDQMNSVWLKIADELSADAVLRGCGDNVSVVLVCPFLMMWPSGFKVDQEILLNSGSYVQRLKMYPYFDLAHYILMICTVREDLGTTSASFSRRHPLSCWLSSMVVCFAGSFLANFLLGEPVVASFKRHDDILLASAVCQTAASQSFLCVLKEMQRCYKIHHGVAYASKLYPNAYLIHVMIGTAKGAGSGIIKIFEQLLRGTWVPHQSEILRPSFTTKACVIASVLLAVDKNTTWINLPHEITYLGLVLFFVYFKLSAVLLEVTDPLAPFENLFCAVFMGGIWDALSRAIVTSRERRTNAGNGKIQDQNGALPPEQHKKEQ</sequence>
<dbReference type="SMART" id="SM00332">
    <property type="entry name" value="PP2Cc"/>
    <property type="match status" value="1"/>
</dbReference>